<dbReference type="AlphaFoldDB" id="D0NWU5"/>
<feature type="compositionally biased region" description="Polar residues" evidence="1">
    <location>
        <begin position="31"/>
        <end position="46"/>
    </location>
</feature>
<keyword evidence="3" id="KW-1185">Reference proteome</keyword>
<evidence type="ECO:0000313" key="2">
    <source>
        <dbReference type="EMBL" id="EEY67532.1"/>
    </source>
</evidence>
<sequence>NMTEPRSTIQTTVEACSAATPALSAREDATVGSTQGQATESSTATSGPRKGGKKAKRAARVTARKVNAVLEWSDTMVRDLTTLRYETHAERFSKAKDNATMKAPGCFWQQGFYR</sequence>
<dbReference type="InParanoid" id="D0NWU5"/>
<dbReference type="EMBL" id="DS028178">
    <property type="protein sequence ID" value="EEY67532.1"/>
    <property type="molecule type" value="Genomic_DNA"/>
</dbReference>
<organism evidence="2 3">
    <name type="scientific">Phytophthora infestans (strain T30-4)</name>
    <name type="common">Potato late blight agent</name>
    <dbReference type="NCBI Taxonomy" id="403677"/>
    <lineage>
        <taxon>Eukaryota</taxon>
        <taxon>Sar</taxon>
        <taxon>Stramenopiles</taxon>
        <taxon>Oomycota</taxon>
        <taxon>Peronosporomycetes</taxon>
        <taxon>Peronosporales</taxon>
        <taxon>Peronosporaceae</taxon>
        <taxon>Phytophthora</taxon>
    </lineage>
</organism>
<reference evidence="3" key="1">
    <citation type="journal article" date="2009" name="Nature">
        <title>Genome sequence and analysis of the Irish potato famine pathogen Phytophthora infestans.</title>
        <authorList>
            <consortium name="The Broad Institute Genome Sequencing Platform"/>
            <person name="Haas B.J."/>
            <person name="Kamoun S."/>
            <person name="Zody M.C."/>
            <person name="Jiang R.H."/>
            <person name="Handsaker R.E."/>
            <person name="Cano L.M."/>
            <person name="Grabherr M."/>
            <person name="Kodira C.D."/>
            <person name="Raffaele S."/>
            <person name="Torto-Alalibo T."/>
            <person name="Bozkurt T.O."/>
            <person name="Ah-Fong A.M."/>
            <person name="Alvarado L."/>
            <person name="Anderson V.L."/>
            <person name="Armstrong M.R."/>
            <person name="Avrova A."/>
            <person name="Baxter L."/>
            <person name="Beynon J."/>
            <person name="Boevink P.C."/>
            <person name="Bollmann S.R."/>
            <person name="Bos J.I."/>
            <person name="Bulone V."/>
            <person name="Cai G."/>
            <person name="Cakir C."/>
            <person name="Carrington J.C."/>
            <person name="Chawner M."/>
            <person name="Conti L."/>
            <person name="Costanzo S."/>
            <person name="Ewan R."/>
            <person name="Fahlgren N."/>
            <person name="Fischbach M.A."/>
            <person name="Fugelstad J."/>
            <person name="Gilroy E.M."/>
            <person name="Gnerre S."/>
            <person name="Green P.J."/>
            <person name="Grenville-Briggs L.J."/>
            <person name="Griffith J."/>
            <person name="Grunwald N.J."/>
            <person name="Horn K."/>
            <person name="Horner N.R."/>
            <person name="Hu C.H."/>
            <person name="Huitema E."/>
            <person name="Jeong D.H."/>
            <person name="Jones A.M."/>
            <person name="Jones J.D."/>
            <person name="Jones R.W."/>
            <person name="Karlsson E.K."/>
            <person name="Kunjeti S.G."/>
            <person name="Lamour K."/>
            <person name="Liu Z."/>
            <person name="Ma L."/>
            <person name="Maclean D."/>
            <person name="Chibucos M.C."/>
            <person name="McDonald H."/>
            <person name="McWalters J."/>
            <person name="Meijer H.J."/>
            <person name="Morgan W."/>
            <person name="Morris P.F."/>
            <person name="Munro C.A."/>
            <person name="O'Neill K."/>
            <person name="Ospina-Giraldo M."/>
            <person name="Pinzon A."/>
            <person name="Pritchard L."/>
            <person name="Ramsahoye B."/>
            <person name="Ren Q."/>
            <person name="Restrepo S."/>
            <person name="Roy S."/>
            <person name="Sadanandom A."/>
            <person name="Savidor A."/>
            <person name="Schornack S."/>
            <person name="Schwartz D.C."/>
            <person name="Schumann U.D."/>
            <person name="Schwessinger B."/>
            <person name="Seyer L."/>
            <person name="Sharpe T."/>
            <person name="Silvar C."/>
            <person name="Song J."/>
            <person name="Studholme D.J."/>
            <person name="Sykes S."/>
            <person name="Thines M."/>
            <person name="van de Vondervoort P.J."/>
            <person name="Phuntumart V."/>
            <person name="Wawra S."/>
            <person name="Weide R."/>
            <person name="Win J."/>
            <person name="Young C."/>
            <person name="Zhou S."/>
            <person name="Fry W."/>
            <person name="Meyers B.C."/>
            <person name="van West P."/>
            <person name="Ristaino J."/>
            <person name="Govers F."/>
            <person name="Birch P.R."/>
            <person name="Whisson S.C."/>
            <person name="Judelson H.S."/>
            <person name="Nusbaum C."/>
        </authorList>
    </citation>
    <scope>NUCLEOTIDE SEQUENCE [LARGE SCALE GENOMIC DNA]</scope>
    <source>
        <strain evidence="3">T30-4</strain>
    </source>
</reference>
<dbReference type="GeneID" id="9471134"/>
<dbReference type="VEuPathDB" id="FungiDB:PITG_17849"/>
<dbReference type="RefSeq" id="XP_002896391.1">
    <property type="nucleotide sequence ID" value="XM_002896345.1"/>
</dbReference>
<gene>
    <name evidence="2" type="ORF">PITG_17849</name>
</gene>
<feature type="non-terminal residue" evidence="2">
    <location>
        <position position="1"/>
    </location>
</feature>
<name>D0NWU5_PHYIT</name>
<feature type="region of interest" description="Disordered" evidence="1">
    <location>
        <begin position="25"/>
        <end position="59"/>
    </location>
</feature>
<accession>D0NWU5</accession>
<dbReference type="HOGENOM" id="CLU_2127654_0_0_1"/>
<proteinExistence type="predicted"/>
<protein>
    <submittedName>
        <fullName evidence="2">Uncharacterized protein</fullName>
    </submittedName>
</protein>
<feature type="compositionally biased region" description="Basic residues" evidence="1">
    <location>
        <begin position="50"/>
        <end position="59"/>
    </location>
</feature>
<dbReference type="KEGG" id="pif:PITG_17849"/>
<evidence type="ECO:0000313" key="3">
    <source>
        <dbReference type="Proteomes" id="UP000006643"/>
    </source>
</evidence>
<dbReference type="Proteomes" id="UP000006643">
    <property type="component" value="Unassembled WGS sequence"/>
</dbReference>
<evidence type="ECO:0000256" key="1">
    <source>
        <dbReference type="SAM" id="MobiDB-lite"/>
    </source>
</evidence>